<keyword evidence="1" id="KW-0732">Signal</keyword>
<dbReference type="Pfam" id="PF12969">
    <property type="entry name" value="DUF3857"/>
    <property type="match status" value="1"/>
</dbReference>
<organism evidence="4 5">
    <name type="scientific">Persicimonas caeni</name>
    <dbReference type="NCBI Taxonomy" id="2292766"/>
    <lineage>
        <taxon>Bacteria</taxon>
        <taxon>Deltaproteobacteria</taxon>
        <taxon>Bradymonadales</taxon>
        <taxon>Bradymonadaceae</taxon>
        <taxon>Persicimonas</taxon>
    </lineage>
</organism>
<feature type="domain" description="Transglutaminase-like" evidence="2">
    <location>
        <begin position="883"/>
        <end position="969"/>
    </location>
</feature>
<reference evidence="4 5" key="1">
    <citation type="submission" date="2019-06" db="EMBL/GenBank/DDBJ databases">
        <title>Persicimonas caeni gen. nov., sp. nov., a predatory bacterium isolated from solar saltern.</title>
        <authorList>
            <person name="Wang S."/>
        </authorList>
    </citation>
    <scope>NUCLEOTIDE SEQUENCE [LARGE SCALE GENOMIC DNA]</scope>
    <source>
        <strain evidence="4 5">YN101</strain>
    </source>
</reference>
<dbReference type="SUPFAM" id="SSF54001">
    <property type="entry name" value="Cysteine proteinases"/>
    <property type="match status" value="1"/>
</dbReference>
<protein>
    <submittedName>
        <fullName evidence="4">DUF3857 domain-containing protein</fullName>
    </submittedName>
</protein>
<accession>A0A4Y6PTQ2</accession>
<sequence length="1242" mass="138668">MHLKPNRVKLLLTAIAAASLLSASPAWAQQQDDRSAQAEVEALLGEVANEARPAVAMGKVRALERFAPYVPNGFFAKALEAAAQKTPSPLVRFRLLRAAEGARLDSRDFTHGKDGMNGPMGKQGCVTDWTLVGPFDNPSMEAFHVKLGPEEGASGPYAGKMTEVDWRANPDYDRLCQFDLDYTVEPNTAAVVYLASEIDAKRAGEARLLLGADGAFKVWLNGKPVAYRGEDLGLGIDGEAWKIDLEKGKNQLLVKLGSTGDGSLGLTARVVDPQLRPIDDLASAGTWNAGKVEKVEKDKLKPTGQGIAARAAKQAAKVSKRVRASEMADAVWAAWLWSQVEPLDAATPWRSTGDKIVAAAKKKAGAVPARELAMAAELFEEHWKKLDLLQRAHKLAPSDPWIAARLAAEYGASIATATQLKEREVLDELRAQHPGFLAAYASLADWYANRGFAEKALRVLEAYNADDRMKVSAYVGRLAYLTYQVGKREQAEKLYRKMEKLSAFNTSYAWKRAGDLIAKGEHDEALAIIRDQREFAPHSLRWGIREAETLRAKGDTKAALAELDELLAERPGNTGLYRRKAEMLVALDRTDEAVAVVDQAIAQKPQDAQLRQFKRFLEPNANRFYEPWMVEDIQKIAKKAPAGSFNYDTIVDQKLVRVAPNGLATEVIQRADRVITSEGIDSAKFHRVSYQTGDEQVEVLSVKVHKADGTVSEDYDQWHSGGSRKGSTTYNDGAYVNLRANNVEVGDIVEFRYRVSQIANENFRGDYFGDVTYINSTKPIAFARYAVHYPRSWDLYFRAPKAEHKKLEDALPGDAKLEKNYRVTAFEMSDIEDVETDPGQPGYTDVYDYVLVSNKKTYDEVGNWWWNLIKEQLIVDETIRNKVAELTEGLKTEEQKVEAIHNYVVKNTRYLHVGLGIHGWKPYRTTTCFRNRYGDCKDKAALLKVMLDEAGVPAKMVLVRTRKLGTVEKFPASMHIFNHAITYVPSMDLYLDGTAEYNGTTELTPMDQGAQALIVDDGGAAKMVTLPIDEPTDNLLRREMTVDLTGDSPLTEGRLVARGQNAVYYRRSLEDPERRDEVFEKQLAGVYPGAELISATYKNLGDLEKPVEISFKFKGGRLERSNHGREFIFPYGAPKDLLSAYAKQASRTQDLTIRLPFENHTTMRYRLPATESFEQVPRDTKVESKFGTVTIDFDKKSDHLSVDIRYNIAVQRIKAEDYPKFRQFVSEMTAALNETIGIGKEQ</sequence>
<accession>A0A5B8Y5A0</accession>
<dbReference type="InterPro" id="IPR011990">
    <property type="entry name" value="TPR-like_helical_dom_sf"/>
</dbReference>
<evidence type="ECO:0000259" key="3">
    <source>
        <dbReference type="Pfam" id="PF12969"/>
    </source>
</evidence>
<dbReference type="InterPro" id="IPR038765">
    <property type="entry name" value="Papain-like_cys_pep_sf"/>
</dbReference>
<dbReference type="Pfam" id="PF01841">
    <property type="entry name" value="Transglut_core"/>
    <property type="match status" value="1"/>
</dbReference>
<dbReference type="Proteomes" id="UP000315995">
    <property type="component" value="Chromosome"/>
</dbReference>
<proteinExistence type="predicted"/>
<dbReference type="InterPro" id="IPR024618">
    <property type="entry name" value="DUF3857"/>
</dbReference>
<dbReference type="Gene3D" id="2.60.120.1130">
    <property type="match status" value="1"/>
</dbReference>
<evidence type="ECO:0000313" key="4">
    <source>
        <dbReference type="EMBL" id="QDG51613.1"/>
    </source>
</evidence>
<evidence type="ECO:0000259" key="2">
    <source>
        <dbReference type="Pfam" id="PF01841"/>
    </source>
</evidence>
<feature type="domain" description="DUF3857" evidence="3">
    <location>
        <begin position="661"/>
        <end position="831"/>
    </location>
</feature>
<feature type="signal peptide" evidence="1">
    <location>
        <begin position="1"/>
        <end position="28"/>
    </location>
</feature>
<keyword evidence="5" id="KW-1185">Reference proteome</keyword>
<dbReference type="Gene3D" id="2.60.120.260">
    <property type="entry name" value="Galactose-binding domain-like"/>
    <property type="match status" value="1"/>
</dbReference>
<dbReference type="AlphaFoldDB" id="A0A4Y6PTQ2"/>
<dbReference type="Gene3D" id="2.60.40.3140">
    <property type="match status" value="1"/>
</dbReference>
<dbReference type="Gene3D" id="3.10.620.30">
    <property type="match status" value="1"/>
</dbReference>
<dbReference type="OrthoDB" id="103430at2"/>
<evidence type="ECO:0000256" key="1">
    <source>
        <dbReference type="SAM" id="SignalP"/>
    </source>
</evidence>
<dbReference type="SUPFAM" id="SSF48452">
    <property type="entry name" value="TPR-like"/>
    <property type="match status" value="1"/>
</dbReference>
<name>A0A4Y6PTQ2_PERCE</name>
<feature type="chain" id="PRO_5030106421" evidence="1">
    <location>
        <begin position="29"/>
        <end position="1242"/>
    </location>
</feature>
<dbReference type="Pfam" id="PF14559">
    <property type="entry name" value="TPR_19"/>
    <property type="match status" value="1"/>
</dbReference>
<dbReference type="EMBL" id="CP041186">
    <property type="protein sequence ID" value="QDG51613.1"/>
    <property type="molecule type" value="Genomic_DNA"/>
</dbReference>
<evidence type="ECO:0000313" key="5">
    <source>
        <dbReference type="Proteomes" id="UP000315995"/>
    </source>
</evidence>
<dbReference type="RefSeq" id="WP_141198093.1">
    <property type="nucleotide sequence ID" value="NZ_CP041186.1"/>
</dbReference>
<dbReference type="Gene3D" id="1.25.40.10">
    <property type="entry name" value="Tetratricopeptide repeat domain"/>
    <property type="match status" value="1"/>
</dbReference>
<gene>
    <name evidence="4" type="ORF">FIV42_12900</name>
</gene>
<dbReference type="InterPro" id="IPR002931">
    <property type="entry name" value="Transglutaminase-like"/>
</dbReference>